<reference evidence="1 2" key="1">
    <citation type="submission" date="2017-02" db="EMBL/GenBank/DDBJ databases">
        <authorList>
            <person name="Peterson S.W."/>
        </authorList>
    </citation>
    <scope>NUCLEOTIDE SEQUENCE [LARGE SCALE GENOMIC DNA]</scope>
    <source>
        <strain evidence="1 2">DSM 24412</strain>
    </source>
</reference>
<dbReference type="KEGG" id="asx:CDL62_17140"/>
<dbReference type="STRING" id="889453.SAMN03080601_02231"/>
<name>A0A1T5HCN0_9BACT</name>
<keyword evidence="2" id="KW-1185">Reference proteome</keyword>
<dbReference type="Proteomes" id="UP000191055">
    <property type="component" value="Unassembled WGS sequence"/>
</dbReference>
<accession>A0A1T5HCN0</accession>
<proteinExistence type="predicted"/>
<dbReference type="EMBL" id="FUYV01000012">
    <property type="protein sequence ID" value="SKC18340.1"/>
    <property type="molecule type" value="Genomic_DNA"/>
</dbReference>
<dbReference type="OrthoDB" id="9933925at2"/>
<protein>
    <recommendedName>
        <fullName evidence="3">Lipocalin-like domain-containing protein</fullName>
    </recommendedName>
</protein>
<gene>
    <name evidence="1" type="ORF">SAMN03080601_02231</name>
</gene>
<dbReference type="AlphaFoldDB" id="A0A1T5HCN0"/>
<evidence type="ECO:0000313" key="1">
    <source>
        <dbReference type="EMBL" id="SKC18340.1"/>
    </source>
</evidence>
<dbReference type="PROSITE" id="PS51257">
    <property type="entry name" value="PROKAR_LIPOPROTEIN"/>
    <property type="match status" value="1"/>
</dbReference>
<sequence length="137" mass="16257">MFRLMLLIGISIALFSCEKQDDSELDDIIIGRDFDPELLGTWAMNSTSRDYDNANIFWIDSIHFGENNIGKQRIYQFSELEREVPFQYYTDNDNLFIFRNNNLENWIYEIKNDSLTIVSIYSIYISYSDVLTYLKSK</sequence>
<organism evidence="1 2">
    <name type="scientific">Alkalitalea saponilacus</name>
    <dbReference type="NCBI Taxonomy" id="889453"/>
    <lineage>
        <taxon>Bacteria</taxon>
        <taxon>Pseudomonadati</taxon>
        <taxon>Bacteroidota</taxon>
        <taxon>Bacteroidia</taxon>
        <taxon>Marinilabiliales</taxon>
        <taxon>Marinilabiliaceae</taxon>
        <taxon>Alkalitalea</taxon>
    </lineage>
</organism>
<evidence type="ECO:0000313" key="2">
    <source>
        <dbReference type="Proteomes" id="UP000191055"/>
    </source>
</evidence>
<evidence type="ECO:0008006" key="3">
    <source>
        <dbReference type="Google" id="ProtNLM"/>
    </source>
</evidence>